<organism evidence="2 3">
    <name type="scientific">Alternaria panax</name>
    <dbReference type="NCBI Taxonomy" id="48097"/>
    <lineage>
        <taxon>Eukaryota</taxon>
        <taxon>Fungi</taxon>
        <taxon>Dikarya</taxon>
        <taxon>Ascomycota</taxon>
        <taxon>Pezizomycotina</taxon>
        <taxon>Dothideomycetes</taxon>
        <taxon>Pleosporomycetidae</taxon>
        <taxon>Pleosporales</taxon>
        <taxon>Pleosporineae</taxon>
        <taxon>Pleosporaceae</taxon>
        <taxon>Alternaria</taxon>
        <taxon>Alternaria sect. Panax</taxon>
    </lineage>
</organism>
<dbReference type="EMBL" id="JAANER010000001">
    <property type="protein sequence ID" value="KAG9196659.1"/>
    <property type="molecule type" value="Genomic_DNA"/>
</dbReference>
<sequence>MSFGCSPSDVLKLLDMSTRVYLASKDTNENSEAQVRGLVKESTTFHGCLKELGGLMKQYGQSMLFSIKDFEDTLKKCEKTSELYADHLVDRKMSVKKFIFTLRIPSSHVPLVLAPPDEHPLFREWRIFDRWLHSEDERIAQEAGSFRPLSLGNTPAAAPSGDIQAAAILYQLRRQVDDAIFVQETRAKRATAEKRTHLGRSDAMKQKVRDMPPAPLRTHILETDLFGDFTKFSQELMSDSIAIIPSSLRVQQSSPDYSASVNWTQSPTSKSLHPDRTASSATRSSECYSPATQDTPLSPTLRHILSRTSLATMALGDAALDWKRICRTVQVERMSLKYRPKNRKYEVQ</sequence>
<feature type="region of interest" description="Disordered" evidence="1">
    <location>
        <begin position="258"/>
        <end position="300"/>
    </location>
</feature>
<gene>
    <name evidence="2" type="ORF">G6011_01780</name>
</gene>
<name>A0AAD4NW58_9PLEO</name>
<evidence type="ECO:0000256" key="1">
    <source>
        <dbReference type="SAM" id="MobiDB-lite"/>
    </source>
</evidence>
<evidence type="ECO:0000313" key="2">
    <source>
        <dbReference type="EMBL" id="KAG9196659.1"/>
    </source>
</evidence>
<dbReference type="Proteomes" id="UP001199106">
    <property type="component" value="Unassembled WGS sequence"/>
</dbReference>
<feature type="compositionally biased region" description="Polar residues" evidence="1">
    <location>
        <begin position="258"/>
        <end position="298"/>
    </location>
</feature>
<evidence type="ECO:0000313" key="3">
    <source>
        <dbReference type="Proteomes" id="UP001199106"/>
    </source>
</evidence>
<reference evidence="2" key="1">
    <citation type="submission" date="2021-07" db="EMBL/GenBank/DDBJ databases">
        <title>Genome Resource of American Ginseng Black Spot Pathogen Alternaria panax.</title>
        <authorList>
            <person name="Qiu C."/>
            <person name="Wang W."/>
            <person name="Liu Z."/>
        </authorList>
    </citation>
    <scope>NUCLEOTIDE SEQUENCE</scope>
    <source>
        <strain evidence="2">BNCC115425</strain>
    </source>
</reference>
<protein>
    <submittedName>
        <fullName evidence="2">Uncharacterized protein</fullName>
    </submittedName>
</protein>
<keyword evidence="3" id="KW-1185">Reference proteome</keyword>
<accession>A0AAD4NW58</accession>
<proteinExistence type="predicted"/>
<comment type="caution">
    <text evidence="2">The sequence shown here is derived from an EMBL/GenBank/DDBJ whole genome shotgun (WGS) entry which is preliminary data.</text>
</comment>
<dbReference type="AlphaFoldDB" id="A0AAD4NW58"/>